<evidence type="ECO:0000256" key="1">
    <source>
        <dbReference type="ARBA" id="ARBA00004863"/>
    </source>
</evidence>
<comment type="similarity">
    <text evidence="4">Belongs to the MqnA/MqnD family. MqnA subfamily.</text>
</comment>
<comment type="function">
    <text evidence="4">Catalyzes the dehydration of chorismate into 3-[(1-carboxyvinyl)oxy]benzoate, a step in the biosynthesis of menaquinone (MK, vitamin K2).</text>
</comment>
<dbReference type="Gene3D" id="3.40.190.10">
    <property type="entry name" value="Periplasmic binding protein-like II"/>
    <property type="match status" value="2"/>
</dbReference>
<evidence type="ECO:0000313" key="6">
    <source>
        <dbReference type="Proteomes" id="UP000326944"/>
    </source>
</evidence>
<dbReference type="PANTHER" id="PTHR37690:SF1">
    <property type="entry name" value="CHORISMATE DEHYDRATASE"/>
    <property type="match status" value="1"/>
</dbReference>
<dbReference type="SUPFAM" id="SSF53850">
    <property type="entry name" value="Periplasmic binding protein-like II"/>
    <property type="match status" value="1"/>
</dbReference>
<evidence type="ECO:0000256" key="4">
    <source>
        <dbReference type="HAMAP-Rule" id="MF_00995"/>
    </source>
</evidence>
<dbReference type="HAMAP" id="MF_00995">
    <property type="entry name" value="MqnA"/>
    <property type="match status" value="1"/>
</dbReference>
<protein>
    <recommendedName>
        <fullName evidence="4">Chorismate dehydratase</fullName>
        <ecNumber evidence="4">4.2.1.151</ecNumber>
    </recommendedName>
    <alternativeName>
        <fullName evidence="4">Menaquinone biosynthetic enzyme MqnA</fullName>
    </alternativeName>
</protein>
<dbReference type="AlphaFoldDB" id="A0A5P8NYC8"/>
<dbReference type="OrthoDB" id="9810112at2"/>
<reference evidence="5 6" key="1">
    <citation type="submission" date="2019-09" db="EMBL/GenBank/DDBJ databases">
        <title>Sulfurimonas gotlandica sp. nov., a chemoautotrophic and psychrotolerant epsilonproteobacterium isolated from a pelagic redoxcline, and an emended description of the genus Sulfurimonas.</title>
        <authorList>
            <person name="Wang S."/>
            <person name="Jiang L."/>
            <person name="Shao S."/>
        </authorList>
    </citation>
    <scope>NUCLEOTIDE SEQUENCE [LARGE SCALE GENOMIC DNA]</scope>
    <source>
        <strain evidence="5 6">GYSZ_1</strain>
    </source>
</reference>
<dbReference type="KEGG" id="sulg:FJR48_01235"/>
<name>A0A5P8NYC8_9BACT</name>
<dbReference type="EC" id="4.2.1.151" evidence="4"/>
<dbReference type="GO" id="GO:0009234">
    <property type="term" value="P:menaquinone biosynthetic process"/>
    <property type="evidence" value="ECO:0007669"/>
    <property type="project" value="UniProtKB-UniRule"/>
</dbReference>
<gene>
    <name evidence="4" type="primary">mqnA</name>
    <name evidence="5" type="ORF">FJR48_01235</name>
</gene>
<comment type="pathway">
    <text evidence="1 4">Quinol/quinone metabolism; menaquinone biosynthesis.</text>
</comment>
<dbReference type="Proteomes" id="UP000326944">
    <property type="component" value="Chromosome"/>
</dbReference>
<dbReference type="InterPro" id="IPR003773">
    <property type="entry name" value="Menaquinone_biosynth"/>
</dbReference>
<dbReference type="UniPathway" id="UPA00079"/>
<proteinExistence type="inferred from homology"/>
<sequence>MVFGKIEYLNLLPFHVFMKHFTKSNQQKMSMRYYSGVPAVVNEKFLTRRVDAAFISSIRARKFNNVNLGIIAKKEVQSVIAIPSKTNIKDVASATSNILVDILGVEGEVLIGDRALRYYLSGGEHIDLAKLWNQKYNLPFVFALLSFHKDKKLYKRIEKNFIKQRVKIPNYILSDASKRTGIAKKDILNYLKCISYDFDKKAQLGLKAFYSKVDKLKH</sequence>
<dbReference type="EMBL" id="CP043617">
    <property type="protein sequence ID" value="QFR48416.1"/>
    <property type="molecule type" value="Genomic_DNA"/>
</dbReference>
<dbReference type="InterPro" id="IPR030868">
    <property type="entry name" value="MqnA"/>
</dbReference>
<keyword evidence="2 4" id="KW-0474">Menaquinone biosynthesis</keyword>
<dbReference type="GO" id="GO:0016836">
    <property type="term" value="F:hydro-lyase activity"/>
    <property type="evidence" value="ECO:0007669"/>
    <property type="project" value="UniProtKB-UniRule"/>
</dbReference>
<organism evidence="5 6">
    <name type="scientific">Sulfurimonas lithotrophica</name>
    <dbReference type="NCBI Taxonomy" id="2590022"/>
    <lineage>
        <taxon>Bacteria</taxon>
        <taxon>Pseudomonadati</taxon>
        <taxon>Campylobacterota</taxon>
        <taxon>Epsilonproteobacteria</taxon>
        <taxon>Campylobacterales</taxon>
        <taxon>Sulfurimonadaceae</taxon>
        <taxon>Sulfurimonas</taxon>
    </lineage>
</organism>
<evidence type="ECO:0000313" key="5">
    <source>
        <dbReference type="EMBL" id="QFR48416.1"/>
    </source>
</evidence>
<evidence type="ECO:0000256" key="3">
    <source>
        <dbReference type="ARBA" id="ARBA00023239"/>
    </source>
</evidence>
<comment type="catalytic activity">
    <reaction evidence="4">
        <text>chorismate = 3-[(1-carboxyvinyl)-oxy]benzoate + H2O</text>
        <dbReference type="Rhea" id="RHEA:40051"/>
        <dbReference type="ChEBI" id="CHEBI:15377"/>
        <dbReference type="ChEBI" id="CHEBI:29748"/>
        <dbReference type="ChEBI" id="CHEBI:76981"/>
        <dbReference type="EC" id="4.2.1.151"/>
    </reaction>
</comment>
<keyword evidence="3 4" id="KW-0456">Lyase</keyword>
<keyword evidence="6" id="KW-1185">Reference proteome</keyword>
<evidence type="ECO:0000256" key="2">
    <source>
        <dbReference type="ARBA" id="ARBA00022428"/>
    </source>
</evidence>
<accession>A0A5P8NYC8</accession>
<dbReference type="Pfam" id="PF02621">
    <property type="entry name" value="VitK2_biosynth"/>
    <property type="match status" value="1"/>
</dbReference>
<dbReference type="PANTHER" id="PTHR37690">
    <property type="entry name" value="CHORISMATE DEHYDRATASE"/>
    <property type="match status" value="1"/>
</dbReference>